<reference evidence="4" key="1">
    <citation type="journal article" date="2019" name="Int. J. Syst. Evol. Microbiol.">
        <title>The Global Catalogue of Microorganisms (GCM) 10K type strain sequencing project: providing services to taxonomists for standard genome sequencing and annotation.</title>
        <authorList>
            <consortium name="The Broad Institute Genomics Platform"/>
            <consortium name="The Broad Institute Genome Sequencing Center for Infectious Disease"/>
            <person name="Wu L."/>
            <person name="Ma J."/>
        </authorList>
    </citation>
    <scope>NUCLEOTIDE SEQUENCE [LARGE SCALE GENOMIC DNA]</scope>
    <source>
        <strain evidence="4">JCM 12165</strain>
    </source>
</reference>
<dbReference type="Proteomes" id="UP001595896">
    <property type="component" value="Unassembled WGS sequence"/>
</dbReference>
<evidence type="ECO:0000256" key="1">
    <source>
        <dbReference type="ARBA" id="ARBA00006464"/>
    </source>
</evidence>
<evidence type="ECO:0000313" key="3">
    <source>
        <dbReference type="EMBL" id="MFC4735427.1"/>
    </source>
</evidence>
<keyword evidence="3" id="KW-0808">Transferase</keyword>
<dbReference type="PANTHER" id="PTHR30576">
    <property type="entry name" value="COLANIC BIOSYNTHESIS UDP-GLUCOSE LIPID CARRIER TRANSFERASE"/>
    <property type="match status" value="1"/>
</dbReference>
<dbReference type="GO" id="GO:0016740">
    <property type="term" value="F:transferase activity"/>
    <property type="evidence" value="ECO:0007669"/>
    <property type="project" value="UniProtKB-KW"/>
</dbReference>
<dbReference type="RefSeq" id="WP_377908050.1">
    <property type="nucleotide sequence ID" value="NZ_JBHSGK010000003.1"/>
</dbReference>
<organism evidence="3 4">
    <name type="scientific">Bacillus daqingensis</name>
    <dbReference type="NCBI Taxonomy" id="872396"/>
    <lineage>
        <taxon>Bacteria</taxon>
        <taxon>Bacillati</taxon>
        <taxon>Bacillota</taxon>
        <taxon>Bacilli</taxon>
        <taxon>Bacillales</taxon>
        <taxon>Bacillaceae</taxon>
        <taxon>Bacillus</taxon>
    </lineage>
</organism>
<dbReference type="Pfam" id="PF02397">
    <property type="entry name" value="Bac_transf"/>
    <property type="match status" value="1"/>
</dbReference>
<keyword evidence="4" id="KW-1185">Reference proteome</keyword>
<dbReference type="InterPro" id="IPR003362">
    <property type="entry name" value="Bact_transf"/>
</dbReference>
<comment type="caution">
    <text evidence="3">The sequence shown here is derived from an EMBL/GenBank/DDBJ whole genome shotgun (WGS) entry which is preliminary data.</text>
</comment>
<evidence type="ECO:0000313" key="4">
    <source>
        <dbReference type="Proteomes" id="UP001595896"/>
    </source>
</evidence>
<gene>
    <name evidence="3" type="ORF">ACFO4L_02405</name>
</gene>
<name>A0ABV9NTF6_9BACI</name>
<proteinExistence type="inferred from homology"/>
<feature type="domain" description="Bacterial sugar transferase" evidence="2">
    <location>
        <begin position="3"/>
        <end position="178"/>
    </location>
</feature>
<dbReference type="EMBL" id="JBHSGK010000003">
    <property type="protein sequence ID" value="MFC4735427.1"/>
    <property type="molecule type" value="Genomic_DNA"/>
</dbReference>
<accession>A0ABV9NTF6</accession>
<sequence>MGKRFVDVTVALFLLVILSPVLGVTAFMIKKSMGGPVFFKQLRPGLHEELFFLYKFRTMTDETDALGRLLPDDRRLTKVGALIRRWSLDELPQLWNVLKGELSLVGPRPLLVEYLNEYTDEQRLRHTVKPGITGLAQINGRNNLSWEDKFRFDVTYASTHSLVLDLKILWLTLIKVLKREGIDQEGGVQKFKRAKEA</sequence>
<protein>
    <submittedName>
        <fullName evidence="3">Sugar transferase</fullName>
    </submittedName>
</protein>
<comment type="similarity">
    <text evidence="1">Belongs to the bacterial sugar transferase family.</text>
</comment>
<evidence type="ECO:0000259" key="2">
    <source>
        <dbReference type="Pfam" id="PF02397"/>
    </source>
</evidence>
<dbReference type="PANTHER" id="PTHR30576:SF8">
    <property type="entry name" value="UNDECAPRENYL-PHOSPHATE GALACTOSE PHOSPHOTRANSFERASE"/>
    <property type="match status" value="1"/>
</dbReference>